<reference evidence="1" key="1">
    <citation type="journal article" date="2014" name="Front. Microbiol.">
        <title>High frequency of phylogenetically diverse reductive dehalogenase-homologous genes in deep subseafloor sedimentary metagenomes.</title>
        <authorList>
            <person name="Kawai M."/>
            <person name="Futagami T."/>
            <person name="Toyoda A."/>
            <person name="Takaki Y."/>
            <person name="Nishi S."/>
            <person name="Hori S."/>
            <person name="Arai W."/>
            <person name="Tsubouchi T."/>
            <person name="Morono Y."/>
            <person name="Uchiyama I."/>
            <person name="Ito T."/>
            <person name="Fujiyama A."/>
            <person name="Inagaki F."/>
            <person name="Takami H."/>
        </authorList>
    </citation>
    <scope>NUCLEOTIDE SEQUENCE</scope>
    <source>
        <strain evidence="1">Expedition CK06-06</strain>
    </source>
</reference>
<comment type="caution">
    <text evidence="1">The sequence shown here is derived from an EMBL/GenBank/DDBJ whole genome shotgun (WGS) entry which is preliminary data.</text>
</comment>
<proteinExistence type="predicted"/>
<sequence length="80" mass="9612">MKNNKSMNERDVKAIYWLLGRIENDKILGSFFRHKLNLQYTDLARLIKIFKDLVKMLDNPMYRTDKKILVSIKQNLEIIN</sequence>
<dbReference type="EMBL" id="BARS01018581">
    <property type="protein sequence ID" value="GAF96061.1"/>
    <property type="molecule type" value="Genomic_DNA"/>
</dbReference>
<protein>
    <submittedName>
        <fullName evidence="1">Uncharacterized protein</fullName>
    </submittedName>
</protein>
<evidence type="ECO:0000313" key="1">
    <source>
        <dbReference type="EMBL" id="GAF96061.1"/>
    </source>
</evidence>
<dbReference type="AlphaFoldDB" id="X0U9S9"/>
<accession>X0U9S9</accession>
<name>X0U9S9_9ZZZZ</name>
<organism evidence="1">
    <name type="scientific">marine sediment metagenome</name>
    <dbReference type="NCBI Taxonomy" id="412755"/>
    <lineage>
        <taxon>unclassified sequences</taxon>
        <taxon>metagenomes</taxon>
        <taxon>ecological metagenomes</taxon>
    </lineage>
</organism>
<gene>
    <name evidence="1" type="ORF">S01H1_30224</name>
</gene>